<feature type="region of interest" description="Disordered" evidence="1">
    <location>
        <begin position="1"/>
        <end position="56"/>
    </location>
</feature>
<dbReference type="EMBL" id="VIGI01000012">
    <property type="protein sequence ID" value="KAB8293438.1"/>
    <property type="molecule type" value="Genomic_DNA"/>
</dbReference>
<sequence>MPTSEIRHTTQKSNLTVSQQRSIIPPSSAQNTPSHPKPSHTYGPMHTHSQQPIPTRMRSAPTRLLHHQVTCRGFQAVEILGEDSHIEAGGVKFADCVDGVAG</sequence>
<evidence type="ECO:0000313" key="2">
    <source>
        <dbReference type="EMBL" id="KAB8293438.1"/>
    </source>
</evidence>
<evidence type="ECO:0000313" key="3">
    <source>
        <dbReference type="Proteomes" id="UP000326757"/>
    </source>
</evidence>
<gene>
    <name evidence="2" type="ORF">EYC80_007751</name>
</gene>
<dbReference type="AlphaFoldDB" id="A0A5N6JWX5"/>
<reference evidence="2 3" key="1">
    <citation type="submission" date="2019-06" db="EMBL/GenBank/DDBJ databases">
        <title>Genome Sequence of the Brown Rot Fungal Pathogen Monilinia laxa.</title>
        <authorList>
            <person name="De Miccolis Angelini R.M."/>
            <person name="Landi L."/>
            <person name="Abate D."/>
            <person name="Pollastro S."/>
            <person name="Romanazzi G."/>
            <person name="Faretra F."/>
        </authorList>
    </citation>
    <scope>NUCLEOTIDE SEQUENCE [LARGE SCALE GENOMIC DNA]</scope>
    <source>
        <strain evidence="2 3">Mlax316</strain>
    </source>
</reference>
<name>A0A5N6JWX5_MONLA</name>
<comment type="caution">
    <text evidence="2">The sequence shown here is derived from an EMBL/GenBank/DDBJ whole genome shotgun (WGS) entry which is preliminary data.</text>
</comment>
<dbReference type="Proteomes" id="UP000326757">
    <property type="component" value="Unassembled WGS sequence"/>
</dbReference>
<proteinExistence type="predicted"/>
<evidence type="ECO:0000256" key="1">
    <source>
        <dbReference type="SAM" id="MobiDB-lite"/>
    </source>
</evidence>
<protein>
    <submittedName>
        <fullName evidence="2">Uncharacterized protein</fullName>
    </submittedName>
</protein>
<keyword evidence="3" id="KW-1185">Reference proteome</keyword>
<feature type="compositionally biased region" description="Polar residues" evidence="1">
    <location>
        <begin position="11"/>
        <end position="34"/>
    </location>
</feature>
<organism evidence="2 3">
    <name type="scientific">Monilinia laxa</name>
    <name type="common">Brown rot fungus</name>
    <name type="synonym">Sclerotinia laxa</name>
    <dbReference type="NCBI Taxonomy" id="61186"/>
    <lineage>
        <taxon>Eukaryota</taxon>
        <taxon>Fungi</taxon>
        <taxon>Dikarya</taxon>
        <taxon>Ascomycota</taxon>
        <taxon>Pezizomycotina</taxon>
        <taxon>Leotiomycetes</taxon>
        <taxon>Helotiales</taxon>
        <taxon>Sclerotiniaceae</taxon>
        <taxon>Monilinia</taxon>
    </lineage>
</organism>
<accession>A0A5N6JWX5</accession>